<dbReference type="EMBL" id="CDPU01000001">
    <property type="protein sequence ID" value="CEO44924.1"/>
    <property type="molecule type" value="Genomic_DNA"/>
</dbReference>
<dbReference type="Gene3D" id="3.40.50.720">
    <property type="entry name" value="NAD(P)-binding Rossmann-like Domain"/>
    <property type="match status" value="1"/>
</dbReference>
<feature type="domain" description="Shikimate dehydrogenase substrate binding N-terminal" evidence="1">
    <location>
        <begin position="36"/>
        <end position="116"/>
    </location>
</feature>
<dbReference type="SUPFAM" id="SSF51735">
    <property type="entry name" value="NAD(P)-binding Rossmann-fold domains"/>
    <property type="match status" value="1"/>
</dbReference>
<protein>
    <recommendedName>
        <fullName evidence="1">Shikimate dehydrogenase substrate binding N-terminal domain-containing protein</fullName>
    </recommendedName>
</protein>
<evidence type="ECO:0000313" key="2">
    <source>
        <dbReference type="EMBL" id="CEO44924.1"/>
    </source>
</evidence>
<dbReference type="Gene3D" id="3.40.50.10860">
    <property type="entry name" value="Leucine Dehydrogenase, chain A, domain 1"/>
    <property type="match status" value="1"/>
</dbReference>
<dbReference type="GO" id="GO:0009423">
    <property type="term" value="P:chorismate biosynthetic process"/>
    <property type="evidence" value="ECO:0007669"/>
    <property type="project" value="TreeGrafter"/>
</dbReference>
<dbReference type="Pfam" id="PF08501">
    <property type="entry name" value="Shikimate_dh_N"/>
    <property type="match status" value="1"/>
</dbReference>
<sequence length="326" mass="35778">MGSASHTEDETLAASFKFGTSFVDASKRETPLRTFLFGYKLARTLAPLLHSTLFDGISVPWTYKVHETQDASEFLPALKQSDIVGCAVTMPFKVKMMSAVDDVTNEGRVIGAINTVFLRKAPDGSTRYIGTNTDCVGVREAFQQNYPDIVQRAQGKPAMVVGAGGACRASIYALSEWLGASQIYLVNRLDDEVESIIDSLKESGFTGQLVHVNSIEQAAALETPVLVVGTVPDFPPQSPGEILAREISNHFLNRPEKGCILEMCYFPRPRTEFFELGINAGWTMIYGTEAMIWQGVAQQILWSELPIQNFKLTEAKEVIAKALLAS</sequence>
<proteinExistence type="predicted"/>
<dbReference type="PANTHER" id="PTHR21089">
    <property type="entry name" value="SHIKIMATE DEHYDROGENASE"/>
    <property type="match status" value="1"/>
</dbReference>
<dbReference type="InterPro" id="IPR013708">
    <property type="entry name" value="Shikimate_DH-bd_N"/>
</dbReference>
<evidence type="ECO:0000259" key="1">
    <source>
        <dbReference type="Pfam" id="PF08501"/>
    </source>
</evidence>
<dbReference type="AlphaFoldDB" id="A0A0B7JJR4"/>
<dbReference type="GO" id="GO:0019632">
    <property type="term" value="P:shikimate metabolic process"/>
    <property type="evidence" value="ECO:0007669"/>
    <property type="project" value="TreeGrafter"/>
</dbReference>
<accession>A0A0B7JJR4</accession>
<name>A0A0B7JJR4_BIOOC</name>
<organism evidence="2">
    <name type="scientific">Bionectria ochroleuca</name>
    <name type="common">Gliocladium roseum</name>
    <dbReference type="NCBI Taxonomy" id="29856"/>
    <lineage>
        <taxon>Eukaryota</taxon>
        <taxon>Fungi</taxon>
        <taxon>Dikarya</taxon>
        <taxon>Ascomycota</taxon>
        <taxon>Pezizomycotina</taxon>
        <taxon>Sordariomycetes</taxon>
        <taxon>Hypocreomycetidae</taxon>
        <taxon>Hypocreales</taxon>
        <taxon>Bionectriaceae</taxon>
        <taxon>Clonostachys</taxon>
    </lineage>
</organism>
<dbReference type="CDD" id="cd01065">
    <property type="entry name" value="NAD_bind_Shikimate_DH"/>
    <property type="match status" value="1"/>
</dbReference>
<dbReference type="InterPro" id="IPR036291">
    <property type="entry name" value="NAD(P)-bd_dom_sf"/>
</dbReference>
<dbReference type="GO" id="GO:0004764">
    <property type="term" value="F:shikimate 3-dehydrogenase (NADP+) activity"/>
    <property type="evidence" value="ECO:0007669"/>
    <property type="project" value="InterPro"/>
</dbReference>
<dbReference type="PANTHER" id="PTHR21089:SF1">
    <property type="entry name" value="BIFUNCTIONAL 3-DEHYDROQUINATE DEHYDRATASE_SHIKIMATE DEHYDROGENASE, CHLOROPLASTIC"/>
    <property type="match status" value="1"/>
</dbReference>
<gene>
    <name evidence="2" type="ORF">BN869_000000979_1</name>
</gene>
<dbReference type="SUPFAM" id="SSF53223">
    <property type="entry name" value="Aminoacid dehydrogenase-like, N-terminal domain"/>
    <property type="match status" value="1"/>
</dbReference>
<dbReference type="InterPro" id="IPR022893">
    <property type="entry name" value="Shikimate_DH_fam"/>
</dbReference>
<reference evidence="2" key="1">
    <citation type="submission" date="2015-01" db="EMBL/GenBank/DDBJ databases">
        <authorList>
            <person name="Durling Mikael"/>
        </authorList>
    </citation>
    <scope>NUCLEOTIDE SEQUENCE</scope>
</reference>
<dbReference type="InterPro" id="IPR046346">
    <property type="entry name" value="Aminoacid_DH-like_N_sf"/>
</dbReference>